<dbReference type="AlphaFoldDB" id="A0A2V4N5N8"/>
<evidence type="ECO:0000313" key="2">
    <source>
        <dbReference type="EMBL" id="PYC67786.1"/>
    </source>
</evidence>
<gene>
    <name evidence="2" type="ORF">C7C46_30035</name>
</gene>
<name>A0A2V4N5N8_9ACTN</name>
<protein>
    <submittedName>
        <fullName evidence="2">Uncharacterized protein</fullName>
    </submittedName>
</protein>
<evidence type="ECO:0000313" key="3">
    <source>
        <dbReference type="Proteomes" id="UP000248039"/>
    </source>
</evidence>
<dbReference type="OrthoDB" id="4329987at2"/>
<accession>A0A2V4N5N8</accession>
<feature type="region of interest" description="Disordered" evidence="1">
    <location>
        <begin position="1"/>
        <end position="42"/>
    </location>
</feature>
<comment type="caution">
    <text evidence="2">The sequence shown here is derived from an EMBL/GenBank/DDBJ whole genome shotgun (WGS) entry which is preliminary data.</text>
</comment>
<keyword evidence="3" id="KW-1185">Reference proteome</keyword>
<organism evidence="2 3">
    <name type="scientific">Streptomyces tateyamensis</name>
    <dbReference type="NCBI Taxonomy" id="565073"/>
    <lineage>
        <taxon>Bacteria</taxon>
        <taxon>Bacillati</taxon>
        <taxon>Actinomycetota</taxon>
        <taxon>Actinomycetes</taxon>
        <taxon>Kitasatosporales</taxon>
        <taxon>Streptomycetaceae</taxon>
        <taxon>Streptomyces</taxon>
    </lineage>
</organism>
<feature type="compositionally biased region" description="Polar residues" evidence="1">
    <location>
        <begin position="33"/>
        <end position="42"/>
    </location>
</feature>
<sequence length="139" mass="13955">MTDETPQGGAPGSSPTPRDGIYSATFIPPLDSSYRSAEVTSEATDLGAIQGTEGGPASPDLSAVPVTEVKPEDIGTLSLRYVDGVAQLVVSGGTVIPATLAVVSGSGDNVATYEASKPVSSRSSSNLNVCFVGHVDSGK</sequence>
<dbReference type="EMBL" id="PYBW01000146">
    <property type="protein sequence ID" value="PYC67786.1"/>
    <property type="molecule type" value="Genomic_DNA"/>
</dbReference>
<evidence type="ECO:0000256" key="1">
    <source>
        <dbReference type="SAM" id="MobiDB-lite"/>
    </source>
</evidence>
<dbReference type="Proteomes" id="UP000248039">
    <property type="component" value="Unassembled WGS sequence"/>
</dbReference>
<dbReference type="RefSeq" id="WP_110673089.1">
    <property type="nucleotide sequence ID" value="NZ_PYBW01000146.1"/>
</dbReference>
<reference evidence="2 3" key="1">
    <citation type="submission" date="2018-03" db="EMBL/GenBank/DDBJ databases">
        <title>Bioinformatic expansion and discovery of thiopeptide antibiotics.</title>
        <authorList>
            <person name="Schwalen C.J."/>
            <person name="Hudson G.A."/>
            <person name="Mitchell D.A."/>
        </authorList>
    </citation>
    <scope>NUCLEOTIDE SEQUENCE [LARGE SCALE GENOMIC DNA]</scope>
    <source>
        <strain evidence="2 3">ATCC 21389</strain>
    </source>
</reference>
<proteinExistence type="predicted"/>